<feature type="binding site" evidence="11">
    <location>
        <position position="33"/>
    </location>
    <ligand>
        <name>Mg(2+)</name>
        <dbReference type="ChEBI" id="CHEBI:18420"/>
    </ligand>
</feature>
<dbReference type="PANTHER" id="PTHR34699">
    <property type="match status" value="1"/>
</dbReference>
<comment type="caution">
    <text evidence="11">Lacks conserved residue(s) required for the propagation of feature annotation.</text>
</comment>
<evidence type="ECO:0000256" key="11">
    <source>
        <dbReference type="HAMAP-Rule" id="MF_00648"/>
    </source>
</evidence>
<keyword evidence="6 11" id="KW-0546">Nucleotide metabolism</keyword>
<dbReference type="InterPro" id="IPR026533">
    <property type="entry name" value="NTPase/PRRC1"/>
</dbReference>
<dbReference type="GO" id="GO:0046872">
    <property type="term" value="F:metal ion binding"/>
    <property type="evidence" value="ECO:0007669"/>
    <property type="project" value="UniProtKB-KW"/>
</dbReference>
<evidence type="ECO:0000259" key="12">
    <source>
        <dbReference type="Pfam" id="PF01931"/>
    </source>
</evidence>
<dbReference type="STRING" id="285983.UB32_07575"/>
<keyword evidence="4 11" id="KW-0378">Hydrolase</keyword>
<evidence type="ECO:0000256" key="1">
    <source>
        <dbReference type="ARBA" id="ARBA00001936"/>
    </source>
</evidence>
<evidence type="ECO:0000256" key="2">
    <source>
        <dbReference type="ARBA" id="ARBA00022723"/>
    </source>
</evidence>
<dbReference type="Proteomes" id="UP000279911">
    <property type="component" value="Unassembled WGS sequence"/>
</dbReference>
<comment type="cofactor">
    <cofactor evidence="1">
        <name>Mn(2+)</name>
        <dbReference type="ChEBI" id="CHEBI:29035"/>
    </cofactor>
</comment>
<reference evidence="14" key="1">
    <citation type="submission" date="2018-12" db="EMBL/GenBank/DDBJ databases">
        <title>Bacillus chawlae sp. nov., Bacillus glennii sp. nov., and Bacillus saganii sp. nov. Isolated from the Vehicle Assembly Building at Kennedy Space Center where the Viking Spacecraft were Assembled.</title>
        <authorList>
            <person name="Seuylemezian A."/>
            <person name="Vaishampayan P."/>
        </authorList>
    </citation>
    <scope>NUCLEOTIDE SEQUENCE [LARGE SCALE GENOMIC DNA]</scope>
    <source>
        <strain evidence="14">DSM 13966</strain>
    </source>
</reference>
<keyword evidence="7 11" id="KW-0464">Manganese</keyword>
<evidence type="ECO:0000256" key="7">
    <source>
        <dbReference type="ARBA" id="ARBA00023211"/>
    </source>
</evidence>
<protein>
    <recommendedName>
        <fullName evidence="11">Probable inosine/xanthosine triphosphatase</fullName>
        <shortName evidence="11">ITPase/XTPase</shortName>
        <ecNumber evidence="11">3.6.1.73</ecNumber>
    </recommendedName>
    <alternativeName>
        <fullName evidence="11">Non-canonical purine NTP phosphatase</fullName>
    </alternativeName>
    <alternativeName>
        <fullName evidence="11">Non-standard purine NTP phosphatase</fullName>
    </alternativeName>
    <alternativeName>
        <fullName evidence="11">Nucleoside-triphosphate phosphatase</fullName>
        <shortName evidence="11">NTPase</shortName>
    </alternativeName>
</protein>
<sequence length="175" mass="18696">MRVAVGSKNPAKINAVKEAFKHLPYEIVSVDAESGVSAQPMSDEETIKGAVNRAIQAADLGNAEIGIGLEGGVQQTPYGLMLCNWGALAVSGREPIIAGGARLPLPNEVANKLLAGDELGPVMDEYAMNKNVRKNEGAVGIFTNGQINRSEMFLHVMKLLAGQYEYQIGQEKKTD</sequence>
<dbReference type="EC" id="3.6.1.73" evidence="11"/>
<dbReference type="GO" id="GO:0000166">
    <property type="term" value="F:nucleotide binding"/>
    <property type="evidence" value="ECO:0007669"/>
    <property type="project" value="UniProtKB-KW"/>
</dbReference>
<dbReference type="InterPro" id="IPR029001">
    <property type="entry name" value="ITPase-like_fam"/>
</dbReference>
<gene>
    <name evidence="13" type="ORF">EJA10_08280</name>
</gene>
<comment type="catalytic activity">
    <reaction evidence="9 11">
        <text>XTP + H2O = XDP + phosphate + H(+)</text>
        <dbReference type="Rhea" id="RHEA:28406"/>
        <dbReference type="ChEBI" id="CHEBI:15377"/>
        <dbReference type="ChEBI" id="CHEBI:15378"/>
        <dbReference type="ChEBI" id="CHEBI:43474"/>
        <dbReference type="ChEBI" id="CHEBI:59884"/>
        <dbReference type="ChEBI" id="CHEBI:61314"/>
        <dbReference type="EC" id="3.6.1.73"/>
    </reaction>
</comment>
<evidence type="ECO:0000313" key="13">
    <source>
        <dbReference type="EMBL" id="RSD27765.1"/>
    </source>
</evidence>
<feature type="domain" description="Non-canonical purine NTP phosphatase/PRRC1" evidence="12">
    <location>
        <begin position="6"/>
        <end position="155"/>
    </location>
</feature>
<dbReference type="AlphaFoldDB" id="A0A427TTT0"/>
<dbReference type="InterPro" id="IPR050299">
    <property type="entry name" value="YjjX_NTPase"/>
</dbReference>
<dbReference type="EMBL" id="RSFW01000010">
    <property type="protein sequence ID" value="RSD27765.1"/>
    <property type="molecule type" value="Genomic_DNA"/>
</dbReference>
<comment type="function">
    <text evidence="11">Phosphatase that hydrolyzes non-canonical purine nucleotides such as XTP and ITP to their respective diphosphate derivatives. Probably excludes non-canonical purines from DNA/RNA precursor pool, thus preventing their incorporation into DNA/RNA and avoiding chromosomal lesions.</text>
</comment>
<keyword evidence="5 11" id="KW-0460">Magnesium</keyword>
<organism evidence="13 14">
    <name type="scientific">Mesobacillus subterraneus</name>
    <dbReference type="NCBI Taxonomy" id="285983"/>
    <lineage>
        <taxon>Bacteria</taxon>
        <taxon>Bacillati</taxon>
        <taxon>Bacillota</taxon>
        <taxon>Bacilli</taxon>
        <taxon>Bacillales</taxon>
        <taxon>Bacillaceae</taxon>
        <taxon>Mesobacillus</taxon>
    </lineage>
</organism>
<dbReference type="SUPFAM" id="SSF52972">
    <property type="entry name" value="ITPase-like"/>
    <property type="match status" value="1"/>
</dbReference>
<keyword evidence="2 11" id="KW-0479">Metal-binding</keyword>
<evidence type="ECO:0000256" key="4">
    <source>
        <dbReference type="ARBA" id="ARBA00022801"/>
    </source>
</evidence>
<name>A0A427TTT0_9BACI</name>
<dbReference type="NCBIfam" id="NF002850">
    <property type="entry name" value="PRK03114.1"/>
    <property type="match status" value="1"/>
</dbReference>
<dbReference type="FunFam" id="3.90.950.10:FF:000002">
    <property type="entry name" value="Inosine/xanthosine triphosphatase"/>
    <property type="match status" value="1"/>
</dbReference>
<accession>A0A427TTT0</accession>
<dbReference type="RefSeq" id="WP_125479543.1">
    <property type="nucleotide sequence ID" value="NZ_RSFW01000010.1"/>
</dbReference>
<proteinExistence type="inferred from homology"/>
<comment type="cofactor">
    <cofactor evidence="11">
        <name>Mg(2+)</name>
        <dbReference type="ChEBI" id="CHEBI:18420"/>
    </cofactor>
    <cofactor evidence="11">
        <name>Mn(2+)</name>
        <dbReference type="ChEBI" id="CHEBI:29035"/>
    </cofactor>
    <text evidence="11">Binds 1 divalent metal cation per subunit; can use either Mg(2+) or Mn(2+).</text>
</comment>
<evidence type="ECO:0000256" key="8">
    <source>
        <dbReference type="ARBA" id="ARBA00048174"/>
    </source>
</evidence>
<comment type="caution">
    <text evidence="13">The sequence shown here is derived from an EMBL/GenBank/DDBJ whole genome shotgun (WGS) entry which is preliminary data.</text>
</comment>
<evidence type="ECO:0000256" key="10">
    <source>
        <dbReference type="ARBA" id="ARBA00060855"/>
    </source>
</evidence>
<evidence type="ECO:0000256" key="5">
    <source>
        <dbReference type="ARBA" id="ARBA00022842"/>
    </source>
</evidence>
<dbReference type="GO" id="GO:0009117">
    <property type="term" value="P:nucleotide metabolic process"/>
    <property type="evidence" value="ECO:0007669"/>
    <property type="project" value="UniProtKB-KW"/>
</dbReference>
<dbReference type="HAMAP" id="MF_00648">
    <property type="entry name" value="Non_canon_purine_NTPase_YjjX"/>
    <property type="match status" value="1"/>
</dbReference>
<dbReference type="PANTHER" id="PTHR34699:SF2">
    <property type="entry name" value="NON-CANONICAL PURINE NTP PHOSPHATASE_PRRC1 DOMAIN-CONTAINING PROTEIN"/>
    <property type="match status" value="1"/>
</dbReference>
<evidence type="ECO:0000313" key="14">
    <source>
        <dbReference type="Proteomes" id="UP000279911"/>
    </source>
</evidence>
<dbReference type="Gene3D" id="3.90.950.10">
    <property type="match status" value="1"/>
</dbReference>
<dbReference type="InterPro" id="IPR002786">
    <property type="entry name" value="Non_canon_purine_NTPase"/>
</dbReference>
<comment type="similarity">
    <text evidence="10 11">Belongs to the YjjX NTPase family.</text>
</comment>
<dbReference type="GO" id="GO:0103023">
    <property type="term" value="F:ITPase activity"/>
    <property type="evidence" value="ECO:0007669"/>
    <property type="project" value="UniProtKB-EC"/>
</dbReference>
<keyword evidence="3 11" id="KW-0547">Nucleotide-binding</keyword>
<evidence type="ECO:0000256" key="6">
    <source>
        <dbReference type="ARBA" id="ARBA00023080"/>
    </source>
</evidence>
<evidence type="ECO:0000256" key="3">
    <source>
        <dbReference type="ARBA" id="ARBA00022741"/>
    </source>
</evidence>
<comment type="subunit">
    <text evidence="11">Homodimer.</text>
</comment>
<comment type="catalytic activity">
    <reaction evidence="8 11">
        <text>ITP + H2O = IDP + phosphate + H(+)</text>
        <dbReference type="Rhea" id="RHEA:28330"/>
        <dbReference type="ChEBI" id="CHEBI:15377"/>
        <dbReference type="ChEBI" id="CHEBI:15378"/>
        <dbReference type="ChEBI" id="CHEBI:43474"/>
        <dbReference type="ChEBI" id="CHEBI:58280"/>
        <dbReference type="ChEBI" id="CHEBI:61402"/>
        <dbReference type="EC" id="3.6.1.73"/>
    </reaction>
</comment>
<evidence type="ECO:0000256" key="9">
    <source>
        <dbReference type="ARBA" id="ARBA00048781"/>
    </source>
</evidence>
<dbReference type="OrthoDB" id="164951at2"/>
<dbReference type="Pfam" id="PF01931">
    <property type="entry name" value="NTPase_I-T"/>
    <property type="match status" value="1"/>
</dbReference>